<accession>A0A6A6W4I3</accession>
<organism evidence="2 3">
    <name type="scientific">Pseudovirgaria hyperparasitica</name>
    <dbReference type="NCBI Taxonomy" id="470096"/>
    <lineage>
        <taxon>Eukaryota</taxon>
        <taxon>Fungi</taxon>
        <taxon>Dikarya</taxon>
        <taxon>Ascomycota</taxon>
        <taxon>Pezizomycotina</taxon>
        <taxon>Dothideomycetes</taxon>
        <taxon>Dothideomycetes incertae sedis</taxon>
        <taxon>Acrospermales</taxon>
        <taxon>Acrospermaceae</taxon>
        <taxon>Pseudovirgaria</taxon>
    </lineage>
</organism>
<feature type="compositionally biased region" description="Polar residues" evidence="1">
    <location>
        <begin position="327"/>
        <end position="336"/>
    </location>
</feature>
<name>A0A6A6W4I3_9PEZI</name>
<dbReference type="AlphaFoldDB" id="A0A6A6W4I3"/>
<feature type="compositionally biased region" description="Polar residues" evidence="1">
    <location>
        <begin position="112"/>
        <end position="125"/>
    </location>
</feature>
<feature type="compositionally biased region" description="Polar residues" evidence="1">
    <location>
        <begin position="216"/>
        <end position="229"/>
    </location>
</feature>
<feature type="region of interest" description="Disordered" evidence="1">
    <location>
        <begin position="516"/>
        <end position="693"/>
    </location>
</feature>
<feature type="region of interest" description="Disordered" evidence="1">
    <location>
        <begin position="890"/>
        <end position="928"/>
    </location>
</feature>
<feature type="compositionally biased region" description="Basic and acidic residues" evidence="1">
    <location>
        <begin position="860"/>
        <end position="869"/>
    </location>
</feature>
<feature type="compositionally biased region" description="Polar residues" evidence="1">
    <location>
        <begin position="44"/>
        <end position="56"/>
    </location>
</feature>
<evidence type="ECO:0000313" key="2">
    <source>
        <dbReference type="EMBL" id="KAF2757079.1"/>
    </source>
</evidence>
<feature type="compositionally biased region" description="Basic residues" evidence="1">
    <location>
        <begin position="339"/>
        <end position="350"/>
    </location>
</feature>
<keyword evidence="3" id="KW-1185">Reference proteome</keyword>
<gene>
    <name evidence="2" type="ORF">EJ05DRAFT_477306</name>
</gene>
<feature type="compositionally biased region" description="Polar residues" evidence="1">
    <location>
        <begin position="24"/>
        <end position="36"/>
    </location>
</feature>
<dbReference type="RefSeq" id="XP_033599530.1">
    <property type="nucleotide sequence ID" value="XM_033744223.1"/>
</dbReference>
<dbReference type="OrthoDB" id="5341904at2759"/>
<feature type="region of interest" description="Disordered" evidence="1">
    <location>
        <begin position="411"/>
        <end position="446"/>
    </location>
</feature>
<feature type="compositionally biased region" description="Polar residues" evidence="1">
    <location>
        <begin position="621"/>
        <end position="637"/>
    </location>
</feature>
<proteinExistence type="predicted"/>
<dbReference type="GeneID" id="54485277"/>
<feature type="region of interest" description="Disordered" evidence="1">
    <location>
        <begin position="727"/>
        <end position="756"/>
    </location>
</feature>
<feature type="region of interest" description="Disordered" evidence="1">
    <location>
        <begin position="1"/>
        <end position="67"/>
    </location>
</feature>
<feature type="compositionally biased region" description="Polar residues" evidence="1">
    <location>
        <begin position="585"/>
        <end position="600"/>
    </location>
</feature>
<feature type="region of interest" description="Disordered" evidence="1">
    <location>
        <begin position="323"/>
        <end position="353"/>
    </location>
</feature>
<sequence length="987" mass="107361">MGNTSSTLVTPVKVQNRLSKPKTKSNSPNNLPTGQTHKLDRLEGSQNETGNEPATQSIGSGSKSMSSVREHLRRTLCDTRASADTMPNHNSGNDCLGDIAYPVQERFMTRSRAGSTSSEGQTSPTRDSDCRTVAVGHSSCLESQDALGISRNLSKSASPKDMGSLRKALGPETAHRQSPSLPTKPDDELTKRSSTALIRRRSLAAPGIATRETTPEVLQSKGQQSEGSLSNGKVWAMEEFVPSPLAYLVNLNSTRSETPVNLEPPQIGGLELGSLRITNGTASPAPSVLSRNIPAANDSAEELQQDDAYATELEGTASVEGLAANKANHSPIQRASQGPKRRGARKHSKSLSRFDCPSKMQRCEPALGSPQGFPVEPIASPDHPRSKRTLSAQLFADDYIAEISPGLYPDGVPRPTMTVDPRSPPVEMTTTLDKEPKDGLIGTVTGKSSNSERYYSKYRHSVHSGYSSGASVAGTLDKPGAEKDYFQLRKRQYTVDAPGVMMSPFSFQEDFSESSYVQESSSKFAGQATQSTTKSPLLRESKSWRSSSFGTPSTIPPDTLTSDASETFGCKSPAMNKKLQKKRPGSTQPEVNSPKSTSGDNIPDVPKKLVDTFERRVVGSPGTNDLQHTPSAGSHTGTDGEDDSSSPSPATIEFSSLGLPKDDFKDGNQHEDDRPPTPPPHRYPPSLYSSTRYPYEAPLLDETCTTIKDFGTVADSLGASPYDIATSSHRTRPVASRTRTHPHQIGNAMSRPKSMYSMTDEAAAEFARMRSLDRMSTDSQTRSKSRPRTESAPNTNVAGRLWHLKTKYEDIPPVPRIPPHGEYKVQSRHSPPVVAHTKPLMRQDSAHSSAEDEAPPSEPRSQREWEQTHRSWSKRRKAIKEAMKLLEEQLEATKMPPKRPARNTAWPTKARERPLSEGSTRSGGSDRNVLCDRYGGGLRYGYEAGYGLSGSAGTRHKQSAASRKSAHVAYTYGVDLSDIPVFVQEMR</sequence>
<reference evidence="2" key="1">
    <citation type="journal article" date="2020" name="Stud. Mycol.">
        <title>101 Dothideomycetes genomes: a test case for predicting lifestyles and emergence of pathogens.</title>
        <authorList>
            <person name="Haridas S."/>
            <person name="Albert R."/>
            <person name="Binder M."/>
            <person name="Bloem J."/>
            <person name="Labutti K."/>
            <person name="Salamov A."/>
            <person name="Andreopoulos B."/>
            <person name="Baker S."/>
            <person name="Barry K."/>
            <person name="Bills G."/>
            <person name="Bluhm B."/>
            <person name="Cannon C."/>
            <person name="Castanera R."/>
            <person name="Culley D."/>
            <person name="Daum C."/>
            <person name="Ezra D."/>
            <person name="Gonzalez J."/>
            <person name="Henrissat B."/>
            <person name="Kuo A."/>
            <person name="Liang C."/>
            <person name="Lipzen A."/>
            <person name="Lutzoni F."/>
            <person name="Magnuson J."/>
            <person name="Mondo S."/>
            <person name="Nolan M."/>
            <person name="Ohm R."/>
            <person name="Pangilinan J."/>
            <person name="Park H.-J."/>
            <person name="Ramirez L."/>
            <person name="Alfaro M."/>
            <person name="Sun H."/>
            <person name="Tritt A."/>
            <person name="Yoshinaga Y."/>
            <person name="Zwiers L.-H."/>
            <person name="Turgeon B."/>
            <person name="Goodwin S."/>
            <person name="Spatafora J."/>
            <person name="Crous P."/>
            <person name="Grigoriev I."/>
        </authorList>
    </citation>
    <scope>NUCLEOTIDE SEQUENCE</scope>
    <source>
        <strain evidence="2">CBS 121739</strain>
    </source>
</reference>
<dbReference type="Proteomes" id="UP000799437">
    <property type="component" value="Unassembled WGS sequence"/>
</dbReference>
<evidence type="ECO:0000256" key="1">
    <source>
        <dbReference type="SAM" id="MobiDB-lite"/>
    </source>
</evidence>
<feature type="compositionally biased region" description="Low complexity" evidence="1">
    <location>
        <begin position="57"/>
        <end position="67"/>
    </location>
</feature>
<feature type="region of interest" description="Disordered" evidence="1">
    <location>
        <begin position="110"/>
        <end position="131"/>
    </location>
</feature>
<feature type="region of interest" description="Disordered" evidence="1">
    <location>
        <begin position="151"/>
        <end position="229"/>
    </location>
</feature>
<feature type="compositionally biased region" description="Polar residues" evidence="1">
    <location>
        <begin position="544"/>
        <end position="553"/>
    </location>
</feature>
<protein>
    <submittedName>
        <fullName evidence="2">Uncharacterized protein</fullName>
    </submittedName>
</protein>
<feature type="compositionally biased region" description="Polar residues" evidence="1">
    <location>
        <begin position="523"/>
        <end position="535"/>
    </location>
</feature>
<evidence type="ECO:0000313" key="3">
    <source>
        <dbReference type="Proteomes" id="UP000799437"/>
    </source>
</evidence>
<feature type="region of interest" description="Disordered" evidence="1">
    <location>
        <begin position="769"/>
        <end position="876"/>
    </location>
</feature>
<feature type="compositionally biased region" description="Basic and acidic residues" evidence="1">
    <location>
        <begin position="605"/>
        <end position="617"/>
    </location>
</feature>
<feature type="compositionally biased region" description="Basic and acidic residues" evidence="1">
    <location>
        <begin position="660"/>
        <end position="675"/>
    </location>
</feature>
<dbReference type="EMBL" id="ML996574">
    <property type="protein sequence ID" value="KAF2757079.1"/>
    <property type="molecule type" value="Genomic_DNA"/>
</dbReference>